<protein>
    <recommendedName>
        <fullName evidence="2">FAS1 domain-containing protein</fullName>
    </recommendedName>
</protein>
<evidence type="ECO:0000313" key="4">
    <source>
        <dbReference type="Proteomes" id="UP001283361"/>
    </source>
</evidence>
<comment type="caution">
    <text evidence="3">The sequence shown here is derived from an EMBL/GenBank/DDBJ whole genome shotgun (WGS) entry which is preliminary data.</text>
</comment>
<dbReference type="InterPro" id="IPR000782">
    <property type="entry name" value="FAS1_domain"/>
</dbReference>
<reference evidence="3" key="1">
    <citation type="journal article" date="2023" name="G3 (Bethesda)">
        <title>A reference genome for the long-term kleptoplast-retaining sea slug Elysia crispata morphotype clarki.</title>
        <authorList>
            <person name="Eastman K.E."/>
            <person name="Pendleton A.L."/>
            <person name="Shaikh M.A."/>
            <person name="Suttiyut T."/>
            <person name="Ogas R."/>
            <person name="Tomko P."/>
            <person name="Gavelis G."/>
            <person name="Widhalm J.R."/>
            <person name="Wisecaver J.H."/>
        </authorList>
    </citation>
    <scope>NUCLEOTIDE SEQUENCE</scope>
    <source>
        <strain evidence="3">ECLA1</strain>
    </source>
</reference>
<organism evidence="3 4">
    <name type="scientific">Elysia crispata</name>
    <name type="common">lettuce slug</name>
    <dbReference type="NCBI Taxonomy" id="231223"/>
    <lineage>
        <taxon>Eukaryota</taxon>
        <taxon>Metazoa</taxon>
        <taxon>Spiralia</taxon>
        <taxon>Lophotrochozoa</taxon>
        <taxon>Mollusca</taxon>
        <taxon>Gastropoda</taxon>
        <taxon>Heterobranchia</taxon>
        <taxon>Euthyneura</taxon>
        <taxon>Panpulmonata</taxon>
        <taxon>Sacoglossa</taxon>
        <taxon>Placobranchoidea</taxon>
        <taxon>Plakobranchidae</taxon>
        <taxon>Elysia</taxon>
    </lineage>
</organism>
<dbReference type="InterPro" id="IPR050904">
    <property type="entry name" value="Adhesion/Biosynth-related"/>
</dbReference>
<dbReference type="InterPro" id="IPR036378">
    <property type="entry name" value="FAS1_dom_sf"/>
</dbReference>
<feature type="signal peptide" evidence="1">
    <location>
        <begin position="1"/>
        <end position="20"/>
    </location>
</feature>
<dbReference type="GO" id="GO:0050839">
    <property type="term" value="F:cell adhesion molecule binding"/>
    <property type="evidence" value="ECO:0007669"/>
    <property type="project" value="TreeGrafter"/>
</dbReference>
<feature type="domain" description="FAS1" evidence="2">
    <location>
        <begin position="78"/>
        <end position="213"/>
    </location>
</feature>
<dbReference type="SUPFAM" id="SSF82153">
    <property type="entry name" value="FAS1 domain"/>
    <property type="match status" value="2"/>
</dbReference>
<dbReference type="GO" id="GO:0005615">
    <property type="term" value="C:extracellular space"/>
    <property type="evidence" value="ECO:0007669"/>
    <property type="project" value="TreeGrafter"/>
</dbReference>
<dbReference type="AlphaFoldDB" id="A0AAE0XM62"/>
<dbReference type="PANTHER" id="PTHR10900">
    <property type="entry name" value="PERIOSTIN-RELATED"/>
    <property type="match status" value="1"/>
</dbReference>
<dbReference type="GO" id="GO:0030198">
    <property type="term" value="P:extracellular matrix organization"/>
    <property type="evidence" value="ECO:0007669"/>
    <property type="project" value="TreeGrafter"/>
</dbReference>
<dbReference type="GO" id="GO:0007155">
    <property type="term" value="P:cell adhesion"/>
    <property type="evidence" value="ECO:0007669"/>
    <property type="project" value="TreeGrafter"/>
</dbReference>
<proteinExistence type="predicted"/>
<sequence>MHVIVCATFTLILGAGSCHASPVEDLGFVKGFVSQTGQDEHSLAESMVDRNLHRNIMGGEPTHMHIDLPKAQKVKKNDTKPIPEEASHLGLTALSNDISRAKLRDALEEKGPFTLFGPTNEAFRNMPKWAKEAIKDRDVLAKYLKFHVLKGEFSSKKLQNELLAETLLGDKLRVNIYKKGKTVVCTAQCAPVNLTRIDNDAANGVIHVLDGVIIPPDGHAVAALSGHKEFSTLVQAVKAASLVETLSGAGPFTIFAPTNDAFAKLPPGTLHKLLRNPQELAKILKYHVLPGTFCSRGLESGDVKTAEGQSVKIKVSDDSVTVNNAKVVLADGSITNGVIHVINTVLLPPVYHL</sequence>
<keyword evidence="4" id="KW-1185">Reference proteome</keyword>
<dbReference type="PANTHER" id="PTHR10900:SF77">
    <property type="entry name" value="FI19380P1"/>
    <property type="match status" value="1"/>
</dbReference>
<gene>
    <name evidence="3" type="ORF">RRG08_027724</name>
</gene>
<keyword evidence="1" id="KW-0732">Signal</keyword>
<dbReference type="GO" id="GO:0031012">
    <property type="term" value="C:extracellular matrix"/>
    <property type="evidence" value="ECO:0007669"/>
    <property type="project" value="TreeGrafter"/>
</dbReference>
<dbReference type="PROSITE" id="PS50213">
    <property type="entry name" value="FAS1"/>
    <property type="match status" value="2"/>
</dbReference>
<feature type="domain" description="FAS1" evidence="2">
    <location>
        <begin position="217"/>
        <end position="346"/>
    </location>
</feature>
<name>A0AAE0XM62_9GAST</name>
<dbReference type="Gene3D" id="2.30.180.10">
    <property type="entry name" value="FAS1 domain"/>
    <property type="match status" value="2"/>
</dbReference>
<dbReference type="Pfam" id="PF02469">
    <property type="entry name" value="Fasciclin"/>
    <property type="match status" value="2"/>
</dbReference>
<feature type="chain" id="PRO_5042006824" description="FAS1 domain-containing protein" evidence="1">
    <location>
        <begin position="21"/>
        <end position="353"/>
    </location>
</feature>
<dbReference type="FunFam" id="2.30.180.10:FF:000032">
    <property type="entry name" value="Fasciclin domain-containing protein, putative"/>
    <property type="match status" value="2"/>
</dbReference>
<dbReference type="Proteomes" id="UP001283361">
    <property type="component" value="Unassembled WGS sequence"/>
</dbReference>
<evidence type="ECO:0000259" key="2">
    <source>
        <dbReference type="PROSITE" id="PS50213"/>
    </source>
</evidence>
<evidence type="ECO:0000313" key="3">
    <source>
        <dbReference type="EMBL" id="KAK3696287.1"/>
    </source>
</evidence>
<evidence type="ECO:0000256" key="1">
    <source>
        <dbReference type="SAM" id="SignalP"/>
    </source>
</evidence>
<accession>A0AAE0XM62</accession>
<dbReference type="SMART" id="SM00554">
    <property type="entry name" value="FAS1"/>
    <property type="match status" value="2"/>
</dbReference>
<dbReference type="EMBL" id="JAWDGP010008052">
    <property type="protein sequence ID" value="KAK3696287.1"/>
    <property type="molecule type" value="Genomic_DNA"/>
</dbReference>